<keyword evidence="6" id="KW-0732">Signal</keyword>
<dbReference type="PANTHER" id="PTHR24198">
    <property type="entry name" value="ANKYRIN REPEAT AND PROTEIN KINASE DOMAIN-CONTAINING PROTEIN"/>
    <property type="match status" value="1"/>
</dbReference>
<feature type="repeat" description="ANK" evidence="3">
    <location>
        <begin position="1621"/>
        <end position="1653"/>
    </location>
</feature>
<proteinExistence type="predicted"/>
<dbReference type="InterPro" id="IPR002110">
    <property type="entry name" value="Ankyrin_rpt"/>
</dbReference>
<evidence type="ECO:0000256" key="4">
    <source>
        <dbReference type="SAM" id="MobiDB-lite"/>
    </source>
</evidence>
<reference evidence="8 9" key="1">
    <citation type="journal article" date="2018" name="PLoS Pathog.">
        <title>Evolution of structural diversity of trichothecenes, a family of toxins produced by plant pathogenic and entomopathogenic fungi.</title>
        <authorList>
            <person name="Proctor R.H."/>
            <person name="McCormick S.P."/>
            <person name="Kim H.S."/>
            <person name="Cardoza R.E."/>
            <person name="Stanley A.M."/>
            <person name="Lindo L."/>
            <person name="Kelly A."/>
            <person name="Brown D.W."/>
            <person name="Lee T."/>
            <person name="Vaughan M.M."/>
            <person name="Alexander N.J."/>
            <person name="Busman M."/>
            <person name="Gutierrez S."/>
        </authorList>
    </citation>
    <scope>NUCLEOTIDE SEQUENCE [LARGE SCALE GENOMIC DNA]</scope>
    <source>
        <strain evidence="8 9">NRRL 3299</strain>
    </source>
</reference>
<evidence type="ECO:0000259" key="7">
    <source>
        <dbReference type="PROSITE" id="PS50188"/>
    </source>
</evidence>
<feature type="transmembrane region" description="Helical" evidence="5">
    <location>
        <begin position="353"/>
        <end position="371"/>
    </location>
</feature>
<keyword evidence="9" id="KW-1185">Reference proteome</keyword>
<keyword evidence="5" id="KW-0472">Membrane</keyword>
<dbReference type="InterPro" id="IPR043136">
    <property type="entry name" value="B30.2/SPRY_sf"/>
</dbReference>
<evidence type="ECO:0000256" key="2">
    <source>
        <dbReference type="ARBA" id="ARBA00023043"/>
    </source>
</evidence>
<evidence type="ECO:0000256" key="1">
    <source>
        <dbReference type="ARBA" id="ARBA00022737"/>
    </source>
</evidence>
<protein>
    <submittedName>
        <fullName evidence="8">Serine threonine phosphatase</fullName>
    </submittedName>
</protein>
<feature type="transmembrane region" description="Helical" evidence="5">
    <location>
        <begin position="67"/>
        <end position="86"/>
    </location>
</feature>
<dbReference type="InterPro" id="IPR001870">
    <property type="entry name" value="B30.2/SPRY"/>
</dbReference>
<evidence type="ECO:0000256" key="5">
    <source>
        <dbReference type="SAM" id="Phobius"/>
    </source>
</evidence>
<dbReference type="InterPro" id="IPR013320">
    <property type="entry name" value="ConA-like_dom_sf"/>
</dbReference>
<dbReference type="Gene3D" id="1.25.40.20">
    <property type="entry name" value="Ankyrin repeat-containing domain"/>
    <property type="match status" value="4"/>
</dbReference>
<keyword evidence="5" id="KW-0812">Transmembrane</keyword>
<evidence type="ECO:0000313" key="9">
    <source>
        <dbReference type="Proteomes" id="UP000266152"/>
    </source>
</evidence>
<dbReference type="PROSITE" id="PS50188">
    <property type="entry name" value="B302_SPRY"/>
    <property type="match status" value="1"/>
</dbReference>
<dbReference type="Proteomes" id="UP000266152">
    <property type="component" value="Unassembled WGS sequence"/>
</dbReference>
<dbReference type="SMART" id="SM00449">
    <property type="entry name" value="SPRY"/>
    <property type="match status" value="1"/>
</dbReference>
<feature type="transmembrane region" description="Helical" evidence="5">
    <location>
        <begin position="315"/>
        <end position="341"/>
    </location>
</feature>
<evidence type="ECO:0000256" key="3">
    <source>
        <dbReference type="PROSITE-ProRule" id="PRU00023"/>
    </source>
</evidence>
<dbReference type="SMART" id="SM00248">
    <property type="entry name" value="ANK"/>
    <property type="match status" value="13"/>
</dbReference>
<organism evidence="8 9">
    <name type="scientific">Fusarium sporotrichioides</name>
    <dbReference type="NCBI Taxonomy" id="5514"/>
    <lineage>
        <taxon>Eukaryota</taxon>
        <taxon>Fungi</taxon>
        <taxon>Dikarya</taxon>
        <taxon>Ascomycota</taxon>
        <taxon>Pezizomycotina</taxon>
        <taxon>Sordariomycetes</taxon>
        <taxon>Hypocreomycetidae</taxon>
        <taxon>Hypocreales</taxon>
        <taxon>Nectriaceae</taxon>
        <taxon>Fusarium</taxon>
    </lineage>
</organism>
<dbReference type="PROSITE" id="PS50297">
    <property type="entry name" value="ANK_REP_REGION"/>
    <property type="match status" value="2"/>
</dbReference>
<feature type="region of interest" description="Disordered" evidence="4">
    <location>
        <begin position="425"/>
        <end position="461"/>
    </location>
</feature>
<feature type="region of interest" description="Disordered" evidence="4">
    <location>
        <begin position="241"/>
        <end position="287"/>
    </location>
</feature>
<dbReference type="Gene3D" id="2.60.120.920">
    <property type="match status" value="1"/>
</dbReference>
<dbReference type="CDD" id="cd12885">
    <property type="entry name" value="SPRY_RanBP_like"/>
    <property type="match status" value="1"/>
</dbReference>
<sequence length="2102" mass="234899">MYTAPYLRLSMALLILSATDVLAADDEKDNTDFLLNVFSDIGPILALFGEQFARQFLSETFTWEDHLIFACVPLGIITAISGAIRVQGHGFFKAIIGRARENHAAAEIEYMSSTSTEVCELYNGQGIIRTMGKPYIGQIIICPDQFPDGTQQVDEGESCGIHTLETAKNSGIMRYQEYRVESRPRPRPLKWFVSSQAPKENIQDHTGLETEQLRDLETGTGRGQDVGNHDTRQGIFHGAETAPSELARNSGRHEPRQSIPQNGRISSHGQDSSHNPSQSGHNFEKKDPWLTLKSPNLQLNIPCEDVSEQKHRSHLVLAAMIALTLQVALLVIAMSTVYFISGFEPEPWGLPCYLGGSVLLFFGMIACSVAIEKRTRELTWYIPVAESKDRQEFHLLWVQRNQRVSEQDFGCYVIDGGTRRHIMTSSRREDLEGLESTRPPVLTSADGLTGNTNTSSDHTEGSVKPKLSILTLLPFIAVSFGGIGFTVQFIGLRGLPWPCAVSQLGAMIIMAIIRAIVRRRLATPLSHHSVLEKHELDYLAIQLVNKKGKLFEGAPEQEVDSGQQVGVCARVWSALNRMAGDREDEKQQSSAEVLVWKVDTASSLAFEPNVEPDVTTTDPELELIFRSGFDTTGTVSNNSGSQANHSDEGQRAILVRKRLGDLCQWPDSTSKPALALTRSIQRFMKEFFPYGLPTNDPARLTWKIPFSRSNQSDQATPSDSSDQTVTSWVKLHVTRDASTNAWNADNGQIEAVLSLWMSYWTARRAVHLSTEMQENAEKGKGTDWRQTGDGSLVEYCRKVGDNRNRVLERDISWWVNNRVAGLWSEHPNSREESHDDTSSGKGESRFSFGFNCVKSSSSFKTSGSSAISISSKLSGGPSMSGSSVMSGSSATSGSPKVSSSSEISQFLVHHSTADLVTVMAQHLFTCFIWNIGSLLPMNIFNRQDVHMNQNVKVESSPLPDPSSSIKAQSGRRLSHRKLTQFVNYAEKQGLGTSDEILLCIIPTFSFFDCLPNNIILAYDQLLAKPFGSFDLKEQRAECIRQINLLRFVRESTDLLEEEYLSLAAVVNAMEFVYLTALHVAKAKVCRISKKVRTHPEELSVLLGDLFKHFGAFLRKLSPFYDLQRRRQTLTESFNDTKMGNRIADFLFSGWNEQEQDNDFTHKIGFTNWHRRVVDLKPTRRLNLRTLLTVVGNGTGRDVFGWTPLHYAAARPELQFKPERRTESEDPRLETTLNYNIQADRWVDKFRRSPFHIAAAAGNINLLRILLPYLKSEAKVTMFKGGVDEMNPLHLAAQGNHRNCKNGTQQDPAEGNCKKCIVTLLKHRPPIHSYIDAWKQSPIHTAVTNQCYECTFVLLECQNVNFSPETPDEFKKPFMSYLDESNDAHRPIGERLLLKHYKKFDNGKRWGDNILHHAIKFLRYRSDFRQLLRSLKDTPVDVTNIQGQTPLYLAVSAKRPNLAGHLVIAGASSSAKDKNGISPMILCCQRGDAVSARILLLDVTYRGDERDAKGKTALHHAASSKWPDDDDCLEIVQRLADVMKSIDVRDQDDKTPLQSAVEANQRLVCIALLRRKASIKLVSISRLSALNYIVRSDIETDSILRAEWGKQIRDETQNRVNDQDKDGNTALHRAVQDGDDDTVNWLMQNNADLQIENNAGGTAFIQACSQDKCHRFIKHVADVLDSRRPRSLADQMPQPEADVDIEQLDSSKMNVWSLDSNRFNINNGDYIYDQSALAWACENGHEQVVQILLGAHTIDIRRKASRFRHYTPLHFALEAENATIVELLLNHAEGHELLSETDKYGLTPINFAVENPNQKCLFQLIMHSKAGPGSFSCSDLASVLKVCSGDDIQVNDTSRTAWDAKAAEGFLDADKWTLADIAGKYGHPDLENRLRKTVYSTKMARPLRPSSFLSEYNGVASTNHPATNEGRTINIGLSYWVEKSYDEERFFYLRAGQPIPPDAQCFYFEVNIIHLSINQVFMLGFCGSDVPAGVLPGWNKGSWAYHSDDGGLYEGDDLPVTSNSENVCEVGDIMGCGVDFNTGKGYRTRNGRLLGSGDAFADPWLNSGKLYPCVGFSDDGAGDRLEVEISLPGPEGQSFERLLPQSK</sequence>
<dbReference type="InterPro" id="IPR044736">
    <property type="entry name" value="Gid1/RanBPM/SPLA_SPRY"/>
</dbReference>
<dbReference type="InterPro" id="IPR003877">
    <property type="entry name" value="SPRY_dom"/>
</dbReference>
<dbReference type="SUPFAM" id="SSF49899">
    <property type="entry name" value="Concanavalin A-like lectins/glucanases"/>
    <property type="match status" value="1"/>
</dbReference>
<dbReference type="EMBL" id="PXOF01000034">
    <property type="protein sequence ID" value="RGP72455.1"/>
    <property type="molecule type" value="Genomic_DNA"/>
</dbReference>
<accession>A0A395SJU3</accession>
<keyword evidence="1" id="KW-0677">Repeat</keyword>
<keyword evidence="5" id="KW-1133">Transmembrane helix</keyword>
<keyword evidence="2 3" id="KW-0040">ANK repeat</keyword>
<feature type="region of interest" description="Disordered" evidence="4">
    <location>
        <begin position="870"/>
        <end position="896"/>
    </location>
</feature>
<dbReference type="Pfam" id="PF12796">
    <property type="entry name" value="Ank_2"/>
    <property type="match status" value="3"/>
</dbReference>
<gene>
    <name evidence="8" type="ORF">FSPOR_2666</name>
</gene>
<dbReference type="SUPFAM" id="SSF48403">
    <property type="entry name" value="Ankyrin repeat"/>
    <property type="match status" value="3"/>
</dbReference>
<dbReference type="STRING" id="5514.A0A395SJU3"/>
<feature type="repeat" description="ANK" evidence="3">
    <location>
        <begin position="1441"/>
        <end position="1473"/>
    </location>
</feature>
<dbReference type="Pfam" id="PF00622">
    <property type="entry name" value="SPRY"/>
    <property type="match status" value="1"/>
</dbReference>
<feature type="compositionally biased region" description="Polar residues" evidence="4">
    <location>
        <begin position="258"/>
        <end position="281"/>
    </location>
</feature>
<feature type="chain" id="PRO_5017189347" evidence="6">
    <location>
        <begin position="24"/>
        <end position="2102"/>
    </location>
</feature>
<evidence type="ECO:0000313" key="8">
    <source>
        <dbReference type="EMBL" id="RGP72455.1"/>
    </source>
</evidence>
<feature type="transmembrane region" description="Helical" evidence="5">
    <location>
        <begin position="467"/>
        <end position="489"/>
    </location>
</feature>
<dbReference type="PANTHER" id="PTHR24198:SF165">
    <property type="entry name" value="ANKYRIN REPEAT-CONTAINING PROTEIN-RELATED"/>
    <property type="match status" value="1"/>
</dbReference>
<dbReference type="InterPro" id="IPR036770">
    <property type="entry name" value="Ankyrin_rpt-contain_sf"/>
</dbReference>
<name>A0A395SJU3_FUSSP</name>
<comment type="caution">
    <text evidence="8">The sequence shown here is derived from an EMBL/GenBank/DDBJ whole genome shotgun (WGS) entry which is preliminary data.</text>
</comment>
<evidence type="ECO:0000256" key="6">
    <source>
        <dbReference type="SAM" id="SignalP"/>
    </source>
</evidence>
<feature type="domain" description="B30.2/SPRY" evidence="7">
    <location>
        <begin position="1887"/>
        <end position="2091"/>
    </location>
</feature>
<feature type="signal peptide" evidence="6">
    <location>
        <begin position="1"/>
        <end position="23"/>
    </location>
</feature>
<dbReference type="PROSITE" id="PS50088">
    <property type="entry name" value="ANK_REPEAT"/>
    <property type="match status" value="2"/>
</dbReference>